<proteinExistence type="predicted"/>
<evidence type="ECO:0000313" key="2">
    <source>
        <dbReference type="Proteomes" id="UP001246858"/>
    </source>
</evidence>
<name>A0ACC6L1B4_9SPHI</name>
<dbReference type="EC" id="3.4.21.102" evidence="1"/>
<dbReference type="EMBL" id="JAVDTF010000004">
    <property type="protein sequence ID" value="MDR6785394.1"/>
    <property type="molecule type" value="Genomic_DNA"/>
</dbReference>
<keyword evidence="1" id="KW-0378">Hydrolase</keyword>
<accession>A0ACC6L1B4</accession>
<protein>
    <submittedName>
        <fullName evidence="1">Carboxyl-terminal processing protease</fullName>
        <ecNumber evidence="1">3.4.21.102</ecNumber>
    </submittedName>
</protein>
<keyword evidence="2" id="KW-1185">Reference proteome</keyword>
<sequence length="691" mass="76395">MNIIKYANVLQHLAAYAAICVLTLPPIIVQAQAPNTAEVQKATLLNVIRNLKENHISPKAIDDNFSKMIWKKFLENLDPNKDVFLKSDFEKLRSYELLIDDELNNGMLTFFNAAFGLYQQRLQAAAAGYSKVLAAPFDFSVTESLQLNGKLRQSASTQAELDKLWEQRAKYLVLKKMMDLNKGKMTSPALEQEARSKVARWVGNTFKNLMATTAQKDKFSQFLNTVTLAVEAHTVYFPPLQAKSVNARMAKRFFGIGVELQDKEGDFFIKSLRPGGVALSSGLIDVNDRIISVSNTSGEQIDVIGKPILEVADLVKGDKDTEVSLGLLKASGQQKVVTLKRAEVNEEESKARSAIVRKDGRKIGYLYLREFYVDVNDAKGARAAVDVQTEILKLKDAKVEGIVFDLRDNPGGSIDEVVDIAGFFLGPGPKVLVKEMNALYTPTTDKKAIYTGPLVVMVNEHSGSASELFAAAIQDHKRGLIIGAPATFGKGTAQPTLPMGKMGNKAKGIPNISYGAIRISQYRFYRVTGASTQLRGVASDVVLPGKLAYLESREKNLDSALPWDSISPANYKPYYDAATYNKVKKLGQEAVGELDAFKVIDENSKLLSEQQLKPVSLKPLEFVKEQQALAAYSQKIEDMARLPQAKRLKVTASPGYEGAGKKWYPKWTKEVSADIYVDKTLDVINRLMMLK</sequence>
<keyword evidence="1" id="KW-0645">Protease</keyword>
<organism evidence="1 2">
    <name type="scientific">Pedobacter africanus</name>
    <dbReference type="NCBI Taxonomy" id="151894"/>
    <lineage>
        <taxon>Bacteria</taxon>
        <taxon>Pseudomonadati</taxon>
        <taxon>Bacteroidota</taxon>
        <taxon>Sphingobacteriia</taxon>
        <taxon>Sphingobacteriales</taxon>
        <taxon>Sphingobacteriaceae</taxon>
        <taxon>Pedobacter</taxon>
    </lineage>
</organism>
<evidence type="ECO:0000313" key="1">
    <source>
        <dbReference type="EMBL" id="MDR6785394.1"/>
    </source>
</evidence>
<reference evidence="1" key="1">
    <citation type="submission" date="2023-07" db="EMBL/GenBank/DDBJ databases">
        <title>Sorghum-associated microbial communities from plants grown in Nebraska, USA.</title>
        <authorList>
            <person name="Schachtman D."/>
        </authorList>
    </citation>
    <scope>NUCLEOTIDE SEQUENCE</scope>
    <source>
        <strain evidence="1">2697</strain>
    </source>
</reference>
<gene>
    <name evidence="1" type="ORF">J2X78_003979</name>
</gene>
<dbReference type="Proteomes" id="UP001246858">
    <property type="component" value="Unassembled WGS sequence"/>
</dbReference>
<comment type="caution">
    <text evidence="1">The sequence shown here is derived from an EMBL/GenBank/DDBJ whole genome shotgun (WGS) entry which is preliminary data.</text>
</comment>